<keyword evidence="6 8" id="KW-1133">Transmembrane helix</keyword>
<dbReference type="Gene3D" id="1.20.1530.20">
    <property type="match status" value="1"/>
</dbReference>
<gene>
    <name evidence="9" type="ORF">NCTC9419_00354</name>
</gene>
<name>A0A447QE18_SERRU</name>
<evidence type="ECO:0000256" key="5">
    <source>
        <dbReference type="ARBA" id="ARBA00022692"/>
    </source>
</evidence>
<dbReference type="Pfam" id="PF03547">
    <property type="entry name" value="Mem_trans"/>
    <property type="match status" value="1"/>
</dbReference>
<accession>A0A447QE18</accession>
<evidence type="ECO:0000313" key="9">
    <source>
        <dbReference type="EMBL" id="VEA68273.1"/>
    </source>
</evidence>
<keyword evidence="5 8" id="KW-0812">Transmembrane</keyword>
<reference evidence="9 10" key="1">
    <citation type="submission" date="2018-12" db="EMBL/GenBank/DDBJ databases">
        <authorList>
            <consortium name="Pathogen Informatics"/>
        </authorList>
    </citation>
    <scope>NUCLEOTIDE SEQUENCE [LARGE SCALE GENOMIC DNA]</scope>
    <source>
        <strain evidence="9 10">NCTC9419</strain>
    </source>
</reference>
<evidence type="ECO:0000256" key="7">
    <source>
        <dbReference type="ARBA" id="ARBA00023136"/>
    </source>
</evidence>
<proteinExistence type="inferred from homology"/>
<sequence>MTTILLALTPIIFLIALGYFLRSRNFIDVQFWLPCEKLNYFWLFPALMFSQVATAKLEDFPIRPIAWSLLGAVVMAAFTLWVWRGLSKQSGPVFSSVIQGALRPNTYIGVAAAAATYGSTGLTVTSISIAVAIPLLNVASIIILMYYGRGAKPAVSQIIRALARNPVILSVLAGLLFNALQIALPQTVRDILHILGGASLPLGLLAVGAGLDLRAARASQGAVLQSAFVKLLFVPLITLLIGVWSGISGPVLATVVLFNALPCTPSAYIMSKLLGGDHRLSAGIISVQTVLAPITIPTILFLTTLSPH</sequence>
<dbReference type="InterPro" id="IPR004776">
    <property type="entry name" value="Mem_transp_PIN-like"/>
</dbReference>
<comment type="subcellular location">
    <subcellularLocation>
        <location evidence="1">Cell membrane</location>
        <topology evidence="1">Multi-pass membrane protein</topology>
    </subcellularLocation>
</comment>
<evidence type="ECO:0000313" key="10">
    <source>
        <dbReference type="Proteomes" id="UP000271603"/>
    </source>
</evidence>
<keyword evidence="7 8" id="KW-0472">Membrane</keyword>
<feature type="transmembrane region" description="Helical" evidence="8">
    <location>
        <begin position="38"/>
        <end position="57"/>
    </location>
</feature>
<feature type="transmembrane region" description="Helical" evidence="8">
    <location>
        <begin position="223"/>
        <end position="245"/>
    </location>
</feature>
<evidence type="ECO:0000256" key="3">
    <source>
        <dbReference type="ARBA" id="ARBA00022448"/>
    </source>
</evidence>
<evidence type="ECO:0000256" key="8">
    <source>
        <dbReference type="SAM" id="Phobius"/>
    </source>
</evidence>
<comment type="similarity">
    <text evidence="2">Belongs to the auxin efflux carrier (TC 2.A.69) family.</text>
</comment>
<evidence type="ECO:0000256" key="4">
    <source>
        <dbReference type="ARBA" id="ARBA00022475"/>
    </source>
</evidence>
<evidence type="ECO:0000256" key="1">
    <source>
        <dbReference type="ARBA" id="ARBA00004651"/>
    </source>
</evidence>
<feature type="transmembrane region" description="Helical" evidence="8">
    <location>
        <begin position="191"/>
        <end position="211"/>
    </location>
</feature>
<feature type="transmembrane region" description="Helical" evidence="8">
    <location>
        <begin position="282"/>
        <end position="302"/>
    </location>
</feature>
<dbReference type="PANTHER" id="PTHR36838">
    <property type="entry name" value="AUXIN EFFLUX CARRIER FAMILY PROTEIN"/>
    <property type="match status" value="1"/>
</dbReference>
<dbReference type="PANTHER" id="PTHR36838:SF4">
    <property type="entry name" value="AUXIN EFFLUX CARRIER FAMILY PROTEIN"/>
    <property type="match status" value="1"/>
</dbReference>
<feature type="transmembrane region" description="Helical" evidence="8">
    <location>
        <begin position="127"/>
        <end position="147"/>
    </location>
</feature>
<feature type="transmembrane region" description="Helical" evidence="8">
    <location>
        <begin position="64"/>
        <end position="83"/>
    </location>
</feature>
<evidence type="ECO:0000256" key="2">
    <source>
        <dbReference type="ARBA" id="ARBA00010145"/>
    </source>
</evidence>
<keyword evidence="4" id="KW-1003">Cell membrane</keyword>
<keyword evidence="3" id="KW-0813">Transport</keyword>
<dbReference type="EMBL" id="LR134155">
    <property type="protein sequence ID" value="VEA68273.1"/>
    <property type="molecule type" value="Genomic_DNA"/>
</dbReference>
<evidence type="ECO:0000256" key="6">
    <source>
        <dbReference type="ARBA" id="ARBA00022989"/>
    </source>
</evidence>
<dbReference type="AlphaFoldDB" id="A0A447QE18"/>
<dbReference type="Proteomes" id="UP000271603">
    <property type="component" value="Chromosome"/>
</dbReference>
<protein>
    <submittedName>
        <fullName evidence="9">Putative transporter YfdV</fullName>
    </submittedName>
</protein>
<dbReference type="InterPro" id="IPR038770">
    <property type="entry name" value="Na+/solute_symporter_sf"/>
</dbReference>
<dbReference type="GO" id="GO:0005886">
    <property type="term" value="C:plasma membrane"/>
    <property type="evidence" value="ECO:0007669"/>
    <property type="project" value="UniProtKB-SubCell"/>
</dbReference>
<organism evidence="9 10">
    <name type="scientific">Serratia rubidaea</name>
    <name type="common">Serratia marinorubra</name>
    <dbReference type="NCBI Taxonomy" id="61652"/>
    <lineage>
        <taxon>Bacteria</taxon>
        <taxon>Pseudomonadati</taxon>
        <taxon>Pseudomonadota</taxon>
        <taxon>Gammaproteobacteria</taxon>
        <taxon>Enterobacterales</taxon>
        <taxon>Yersiniaceae</taxon>
        <taxon>Serratia</taxon>
    </lineage>
</organism>
<dbReference type="GO" id="GO:0055085">
    <property type="term" value="P:transmembrane transport"/>
    <property type="evidence" value="ECO:0007669"/>
    <property type="project" value="InterPro"/>
</dbReference>
<feature type="transmembrane region" description="Helical" evidence="8">
    <location>
        <begin position="167"/>
        <end position="185"/>
    </location>
</feature>